<dbReference type="AlphaFoldDB" id="A0A4Y2UW75"/>
<comment type="caution">
    <text evidence="1">The sequence shown here is derived from an EMBL/GenBank/DDBJ whole genome shotgun (WGS) entry which is preliminary data.</text>
</comment>
<reference evidence="1 2" key="1">
    <citation type="journal article" date="2019" name="Sci. Rep.">
        <title>Orb-weaving spider Araneus ventricosus genome elucidates the spidroin gene catalogue.</title>
        <authorList>
            <person name="Kono N."/>
            <person name="Nakamura H."/>
            <person name="Ohtoshi R."/>
            <person name="Moran D.A.P."/>
            <person name="Shinohara A."/>
            <person name="Yoshida Y."/>
            <person name="Fujiwara M."/>
            <person name="Mori M."/>
            <person name="Tomita M."/>
            <person name="Arakawa K."/>
        </authorList>
    </citation>
    <scope>NUCLEOTIDE SEQUENCE [LARGE SCALE GENOMIC DNA]</scope>
</reference>
<dbReference type="Proteomes" id="UP000499080">
    <property type="component" value="Unassembled WGS sequence"/>
</dbReference>
<proteinExistence type="predicted"/>
<sequence>ILRPYETLGVPPAANTSNRLKLETMRNLGSSKCEKFLTVRSGGKDVSERTMGV</sequence>
<feature type="non-terminal residue" evidence="1">
    <location>
        <position position="1"/>
    </location>
</feature>
<dbReference type="EMBL" id="BGPR01040383">
    <property type="protein sequence ID" value="GBO16492.1"/>
    <property type="molecule type" value="Genomic_DNA"/>
</dbReference>
<name>A0A4Y2UW75_ARAVE</name>
<protein>
    <submittedName>
        <fullName evidence="1">Uncharacterized protein</fullName>
    </submittedName>
</protein>
<organism evidence="1 2">
    <name type="scientific">Araneus ventricosus</name>
    <name type="common">Orbweaver spider</name>
    <name type="synonym">Epeira ventricosa</name>
    <dbReference type="NCBI Taxonomy" id="182803"/>
    <lineage>
        <taxon>Eukaryota</taxon>
        <taxon>Metazoa</taxon>
        <taxon>Ecdysozoa</taxon>
        <taxon>Arthropoda</taxon>
        <taxon>Chelicerata</taxon>
        <taxon>Arachnida</taxon>
        <taxon>Araneae</taxon>
        <taxon>Araneomorphae</taxon>
        <taxon>Entelegynae</taxon>
        <taxon>Araneoidea</taxon>
        <taxon>Araneidae</taxon>
        <taxon>Araneus</taxon>
    </lineage>
</organism>
<keyword evidence="2" id="KW-1185">Reference proteome</keyword>
<accession>A0A4Y2UW75</accession>
<evidence type="ECO:0000313" key="2">
    <source>
        <dbReference type="Proteomes" id="UP000499080"/>
    </source>
</evidence>
<gene>
    <name evidence="1" type="ORF">AVEN_249812_1</name>
</gene>
<evidence type="ECO:0000313" key="1">
    <source>
        <dbReference type="EMBL" id="GBO16492.1"/>
    </source>
</evidence>